<proteinExistence type="predicted"/>
<evidence type="ECO:0000259" key="4">
    <source>
        <dbReference type="SMART" id="SM00479"/>
    </source>
</evidence>
<dbReference type="Proteomes" id="UP000030635">
    <property type="component" value="Chromosome"/>
</dbReference>
<dbReference type="PANTHER" id="PTHR23044">
    <property type="entry name" value="3'-5' EXONUCLEASE ERI1-RELATED"/>
    <property type="match status" value="1"/>
</dbReference>
<dbReference type="GO" id="GO:0003676">
    <property type="term" value="F:nucleic acid binding"/>
    <property type="evidence" value="ECO:0007669"/>
    <property type="project" value="InterPro"/>
</dbReference>
<keyword evidence="1" id="KW-0540">Nuclease</keyword>
<evidence type="ECO:0000313" key="6">
    <source>
        <dbReference type="Proteomes" id="UP000030635"/>
    </source>
</evidence>
<keyword evidence="3 5" id="KW-0269">Exonuclease</keyword>
<dbReference type="InterPro" id="IPR012337">
    <property type="entry name" value="RNaseH-like_sf"/>
</dbReference>
<dbReference type="PANTHER" id="PTHR23044:SF61">
    <property type="entry name" value="3'-5' EXORIBONUCLEASE 1-RELATED"/>
    <property type="match status" value="1"/>
</dbReference>
<dbReference type="RefSeq" id="WP_039313610.1">
    <property type="nucleotide sequence ID" value="NZ_CP006905.1"/>
</dbReference>
<dbReference type="Pfam" id="PF00929">
    <property type="entry name" value="RNase_T"/>
    <property type="match status" value="1"/>
</dbReference>
<keyword evidence="2" id="KW-0378">Hydrolase</keyword>
<dbReference type="STRING" id="1561.NPD11_1327"/>
<keyword evidence="6" id="KW-1185">Reference proteome</keyword>
<organism evidence="5 6">
    <name type="scientific">Clostridium baratii str. Sullivan</name>
    <dbReference type="NCBI Taxonomy" id="1415775"/>
    <lineage>
        <taxon>Bacteria</taxon>
        <taxon>Bacillati</taxon>
        <taxon>Bacillota</taxon>
        <taxon>Clostridia</taxon>
        <taxon>Eubacteriales</taxon>
        <taxon>Clostridiaceae</taxon>
        <taxon>Clostridium</taxon>
    </lineage>
</organism>
<dbReference type="EMBL" id="CP006905">
    <property type="protein sequence ID" value="AIY83078.1"/>
    <property type="molecule type" value="Genomic_DNA"/>
</dbReference>
<dbReference type="GeneID" id="60852188"/>
<evidence type="ECO:0000256" key="3">
    <source>
        <dbReference type="ARBA" id="ARBA00022839"/>
    </source>
</evidence>
<protein>
    <submittedName>
        <fullName evidence="5">Exonuclease family protein</fullName>
    </submittedName>
</protein>
<reference evidence="5 6" key="1">
    <citation type="journal article" date="2015" name="Infect. Genet. Evol.">
        <title>Genomic sequences of six botulinum neurotoxin-producing strains representing three clostridial species illustrate the mobility and diversity of botulinum neurotoxin genes.</title>
        <authorList>
            <person name="Smith T.J."/>
            <person name="Hill K.K."/>
            <person name="Xie G."/>
            <person name="Foley B.T."/>
            <person name="Williamson C.H."/>
            <person name="Foster J.T."/>
            <person name="Johnson S.L."/>
            <person name="Chertkov O."/>
            <person name="Teshima H."/>
            <person name="Gibbons H.S."/>
            <person name="Johnsky L.A."/>
            <person name="Karavis M.A."/>
            <person name="Smith L.A."/>
        </authorList>
    </citation>
    <scope>NUCLEOTIDE SEQUENCE [LARGE SCALE GENOMIC DNA]</scope>
    <source>
        <strain evidence="5 6">Sullivan</strain>
    </source>
</reference>
<feature type="domain" description="Exonuclease" evidence="4">
    <location>
        <begin position="2"/>
        <end position="193"/>
    </location>
</feature>
<evidence type="ECO:0000256" key="1">
    <source>
        <dbReference type="ARBA" id="ARBA00022722"/>
    </source>
</evidence>
<dbReference type="InterPro" id="IPR036397">
    <property type="entry name" value="RNaseH_sf"/>
</dbReference>
<gene>
    <name evidence="5" type="ORF">U729_1691</name>
</gene>
<dbReference type="OrthoDB" id="159416at2"/>
<evidence type="ECO:0000313" key="5">
    <source>
        <dbReference type="EMBL" id="AIY83078.1"/>
    </source>
</evidence>
<dbReference type="KEGG" id="cbv:U729_1691"/>
<dbReference type="InterPro" id="IPR047201">
    <property type="entry name" value="ERI-1_3'hExo-like"/>
</dbReference>
<dbReference type="InterPro" id="IPR051274">
    <property type="entry name" value="3-5_Exoribonuclease"/>
</dbReference>
<dbReference type="SMART" id="SM00479">
    <property type="entry name" value="EXOIII"/>
    <property type="match status" value="1"/>
</dbReference>
<name>A0A0A7FU11_9CLOT</name>
<dbReference type="HOGENOM" id="CLU_037266_3_0_9"/>
<dbReference type="SUPFAM" id="SSF53098">
    <property type="entry name" value="Ribonuclease H-like"/>
    <property type="match status" value="1"/>
</dbReference>
<dbReference type="GO" id="GO:0000175">
    <property type="term" value="F:3'-5'-RNA exonuclease activity"/>
    <property type="evidence" value="ECO:0007669"/>
    <property type="project" value="InterPro"/>
</dbReference>
<sequence>MGYVIIDLEFNNLNNITKYYPDFYEKYKHVNSLEVQNEIIEIGAIKVDKYMKVIGKWKAYIKPSILPILNPEIIDITNITNKDLEKGISFEEGMDKLKSFVSDDILCSWAKDDVAQIIINAHHHNYENLKWIRNYLDIQEYTSNVLGVKKSLSLKNALKRLNIKIDNSLLHDALNDAEFTVQVFRKLYNHRILKNYLIQNIYDMPAITVKELDGITLECNKIKSLCPRCKKKIQLAFDYMPYRWRFISVGRCSKCNSSVLNEVIVKKSLHGNIMYSEIGSMINEIDYSDYSYKLDKYFLKKEKAL</sequence>
<dbReference type="eggNOG" id="COG5018">
    <property type="taxonomic scope" value="Bacteria"/>
</dbReference>
<accession>A0A0A7FU11</accession>
<dbReference type="CDD" id="cd06133">
    <property type="entry name" value="ERI-1_3'hExo_like"/>
    <property type="match status" value="1"/>
</dbReference>
<dbReference type="AlphaFoldDB" id="A0A0A7FU11"/>
<evidence type="ECO:0000256" key="2">
    <source>
        <dbReference type="ARBA" id="ARBA00022801"/>
    </source>
</evidence>
<dbReference type="Gene3D" id="3.30.420.10">
    <property type="entry name" value="Ribonuclease H-like superfamily/Ribonuclease H"/>
    <property type="match status" value="1"/>
</dbReference>
<dbReference type="InterPro" id="IPR013520">
    <property type="entry name" value="Ribonucl_H"/>
</dbReference>